<dbReference type="InterPro" id="IPR004090">
    <property type="entry name" value="Chemotax_Me-accpt_rcpt"/>
</dbReference>
<reference evidence="9 10" key="1">
    <citation type="submission" date="2019-11" db="EMBL/GenBank/DDBJ databases">
        <title>Type strains purchased from KCTC, JCM and DSMZ.</title>
        <authorList>
            <person name="Lu H."/>
        </authorList>
    </citation>
    <scope>NUCLEOTIDE SEQUENCE [LARGE SCALE GENOMIC DNA]</scope>
    <source>
        <strain evidence="9 10">KCTC 42409</strain>
    </source>
</reference>
<dbReference type="InterPro" id="IPR024478">
    <property type="entry name" value="HlyB_4HB_MCP"/>
</dbReference>
<keyword evidence="5" id="KW-0175">Coiled coil</keyword>
<dbReference type="AlphaFoldDB" id="A0A6L6PZX9"/>
<dbReference type="GO" id="GO:0007165">
    <property type="term" value="P:signal transduction"/>
    <property type="evidence" value="ECO:0007669"/>
    <property type="project" value="UniProtKB-KW"/>
</dbReference>
<dbReference type="CDD" id="cd06225">
    <property type="entry name" value="HAMP"/>
    <property type="match status" value="1"/>
</dbReference>
<evidence type="ECO:0000259" key="7">
    <source>
        <dbReference type="PROSITE" id="PS50111"/>
    </source>
</evidence>
<dbReference type="RefSeq" id="WP_155439317.1">
    <property type="nucleotide sequence ID" value="NZ_WNLA01000007.1"/>
</dbReference>
<feature type="transmembrane region" description="Helical" evidence="6">
    <location>
        <begin position="12"/>
        <end position="34"/>
    </location>
</feature>
<dbReference type="PRINTS" id="PR00260">
    <property type="entry name" value="CHEMTRNSDUCR"/>
</dbReference>
<dbReference type="GO" id="GO:0005886">
    <property type="term" value="C:plasma membrane"/>
    <property type="evidence" value="ECO:0007669"/>
    <property type="project" value="TreeGrafter"/>
</dbReference>
<dbReference type="PROSITE" id="PS50885">
    <property type="entry name" value="HAMP"/>
    <property type="match status" value="1"/>
</dbReference>
<dbReference type="Proteomes" id="UP000484015">
    <property type="component" value="Unassembled WGS sequence"/>
</dbReference>
<dbReference type="SMART" id="SM00304">
    <property type="entry name" value="HAMP"/>
    <property type="match status" value="1"/>
</dbReference>
<keyword evidence="6" id="KW-1133">Transmembrane helix</keyword>
<keyword evidence="4" id="KW-0807">Transducer</keyword>
<comment type="subcellular location">
    <subcellularLocation>
        <location evidence="1">Membrane</location>
    </subcellularLocation>
</comment>
<dbReference type="PANTHER" id="PTHR43531:SF14">
    <property type="entry name" value="METHYL-ACCEPTING CHEMOTAXIS PROTEIN I-RELATED"/>
    <property type="match status" value="1"/>
</dbReference>
<evidence type="ECO:0000256" key="6">
    <source>
        <dbReference type="SAM" id="Phobius"/>
    </source>
</evidence>
<dbReference type="InterPro" id="IPR047347">
    <property type="entry name" value="YvaQ-like_sensor"/>
</dbReference>
<evidence type="ECO:0000256" key="4">
    <source>
        <dbReference type="PROSITE-ProRule" id="PRU00284"/>
    </source>
</evidence>
<dbReference type="Pfam" id="PF12729">
    <property type="entry name" value="4HB_MCP_1"/>
    <property type="match status" value="1"/>
</dbReference>
<gene>
    <name evidence="9" type="ORF">GM668_12580</name>
</gene>
<proteinExistence type="inferred from homology"/>
<keyword evidence="6" id="KW-0472">Membrane</keyword>
<dbReference type="EMBL" id="WNLA01000007">
    <property type="protein sequence ID" value="MTW02920.1"/>
    <property type="molecule type" value="Genomic_DNA"/>
</dbReference>
<dbReference type="Pfam" id="PF00015">
    <property type="entry name" value="MCPsignal"/>
    <property type="match status" value="1"/>
</dbReference>
<feature type="domain" description="HAMP" evidence="8">
    <location>
        <begin position="214"/>
        <end position="266"/>
    </location>
</feature>
<dbReference type="SMART" id="SM00283">
    <property type="entry name" value="MA"/>
    <property type="match status" value="1"/>
</dbReference>
<feature type="domain" description="Methyl-accepting transducer" evidence="7">
    <location>
        <begin position="271"/>
        <end position="500"/>
    </location>
</feature>
<comment type="similarity">
    <text evidence="3">Belongs to the methyl-accepting chemotaxis (MCP) protein family.</text>
</comment>
<dbReference type="SUPFAM" id="SSF58104">
    <property type="entry name" value="Methyl-accepting chemotaxis protein (MCP) signaling domain"/>
    <property type="match status" value="1"/>
</dbReference>
<dbReference type="OrthoDB" id="5441488at2"/>
<dbReference type="FunFam" id="1.10.287.950:FF:000001">
    <property type="entry name" value="Methyl-accepting chemotaxis sensory transducer"/>
    <property type="match status" value="1"/>
</dbReference>
<evidence type="ECO:0000313" key="10">
    <source>
        <dbReference type="Proteomes" id="UP000484015"/>
    </source>
</evidence>
<name>A0A6L6PZX9_9BURK</name>
<evidence type="ECO:0000256" key="2">
    <source>
        <dbReference type="ARBA" id="ARBA00022481"/>
    </source>
</evidence>
<dbReference type="CDD" id="cd19411">
    <property type="entry name" value="MCP2201-like_sensor"/>
    <property type="match status" value="1"/>
</dbReference>
<dbReference type="Gene3D" id="6.10.340.10">
    <property type="match status" value="1"/>
</dbReference>
<dbReference type="InterPro" id="IPR003660">
    <property type="entry name" value="HAMP_dom"/>
</dbReference>
<dbReference type="Gene3D" id="1.10.287.950">
    <property type="entry name" value="Methyl-accepting chemotaxis protein"/>
    <property type="match status" value="1"/>
</dbReference>
<accession>A0A6L6PZX9</accession>
<keyword evidence="2" id="KW-0488">Methylation</keyword>
<dbReference type="GO" id="GO:0004888">
    <property type="term" value="F:transmembrane signaling receptor activity"/>
    <property type="evidence" value="ECO:0007669"/>
    <property type="project" value="InterPro"/>
</dbReference>
<dbReference type="PROSITE" id="PS50111">
    <property type="entry name" value="CHEMOTAXIS_TRANSDUC_2"/>
    <property type="match status" value="1"/>
</dbReference>
<dbReference type="Pfam" id="PF00672">
    <property type="entry name" value="HAMP"/>
    <property type="match status" value="1"/>
</dbReference>
<dbReference type="CDD" id="cd11386">
    <property type="entry name" value="MCP_signal"/>
    <property type="match status" value="1"/>
</dbReference>
<protein>
    <submittedName>
        <fullName evidence="9">HAMP domain-containing protein</fullName>
    </submittedName>
</protein>
<dbReference type="PANTHER" id="PTHR43531">
    <property type="entry name" value="PROTEIN ICFG"/>
    <property type="match status" value="1"/>
</dbReference>
<evidence type="ECO:0000256" key="1">
    <source>
        <dbReference type="ARBA" id="ARBA00004370"/>
    </source>
</evidence>
<keyword evidence="6" id="KW-0812">Transmembrane</keyword>
<evidence type="ECO:0000313" key="9">
    <source>
        <dbReference type="EMBL" id="MTW02920.1"/>
    </source>
</evidence>
<keyword evidence="10" id="KW-1185">Reference proteome</keyword>
<dbReference type="GO" id="GO:0006935">
    <property type="term" value="P:chemotaxis"/>
    <property type="evidence" value="ECO:0007669"/>
    <property type="project" value="InterPro"/>
</dbReference>
<comment type="caution">
    <text evidence="9">The sequence shown here is derived from an EMBL/GenBank/DDBJ whole genome shotgun (WGS) entry which is preliminary data.</text>
</comment>
<evidence type="ECO:0000256" key="3">
    <source>
        <dbReference type="ARBA" id="ARBA00029447"/>
    </source>
</evidence>
<dbReference type="InterPro" id="IPR051310">
    <property type="entry name" value="MCP_chemotaxis"/>
</dbReference>
<feature type="coiled-coil region" evidence="5">
    <location>
        <begin position="471"/>
        <end position="498"/>
    </location>
</feature>
<evidence type="ECO:0000259" key="8">
    <source>
        <dbReference type="PROSITE" id="PS50885"/>
    </source>
</evidence>
<sequence length="543" mass="57014">MKIRDLRIGMRLGGGFGVLMLLVITMAVAGAWQLQAVGNLTGRMVNEAMAKERLIAEWHRMVGMVGVRVLALARDPQVDDAQAKADAAVAAATRVRVTDIQKQLEAMLVTPEEQALFARVSDVRKDYAATRDRVFALQQKGDRDGARALANSALAPKLDQYLERLGDIGKHQAEISKVLAQEVQKDYQSGTQFLVWAAVCAVVLGAWFAWRITVSITAPLHQAVQVAQTVASGNLGSQIIVTSRDETGQLLQALKDMNNSLASLVGQVRGGTDTIAMASGQIASGNLDLSSRTERQASSLQQTASSMEQLTATVRQNDDNSRQAHALAMSASAVAQQGGVVVGQVVDTMGQINASAQKIADIIGVIDGIAFQTNILALNAAVEAARAGEQGRGFAVVASEVRGLAQRSATAAREIKALIVDSVAQVENGAKLVDLAGTTMDDIVGHVQRVTGLIGEITQASAEQSDGIEQINQAIMQMDQVTQQNAALVEEAAAAADALQEQSVALANLVSAFSLAGNGGGSGAGNAGQPYPPGRLARRLLTT</sequence>
<dbReference type="InterPro" id="IPR004089">
    <property type="entry name" value="MCPsignal_dom"/>
</dbReference>
<evidence type="ECO:0000256" key="5">
    <source>
        <dbReference type="SAM" id="Coils"/>
    </source>
</evidence>
<organism evidence="9 10">
    <name type="scientific">Pseudoduganella ginsengisoli</name>
    <dbReference type="NCBI Taxonomy" id="1462440"/>
    <lineage>
        <taxon>Bacteria</taxon>
        <taxon>Pseudomonadati</taxon>
        <taxon>Pseudomonadota</taxon>
        <taxon>Betaproteobacteria</taxon>
        <taxon>Burkholderiales</taxon>
        <taxon>Oxalobacteraceae</taxon>
        <taxon>Telluria group</taxon>
        <taxon>Pseudoduganella</taxon>
    </lineage>
</organism>